<proteinExistence type="evidence at transcript level"/>
<evidence type="ECO:0000313" key="2">
    <source>
        <dbReference type="EMBL" id="ADE76550.1"/>
    </source>
</evidence>
<sequence length="135" mass="15404">MGDTPQRGRYYIDQGSHVNNIYSRNSDLVPDMPRSLLLGQQHEDPQVHPRLPYHSDAYERTGLTSSAMQRYAPRLDQQMNYTRSNLHQIEQAPRNSIYGAGQVLGSQNFPFDSRDFAPGPQNPYPHQSSSGWIDD</sequence>
<name>D5AAI1_PICSI</name>
<dbReference type="AlphaFoldDB" id="D5AAI1"/>
<accession>D5AAI1</accession>
<protein>
    <submittedName>
        <fullName evidence="2">Uncharacterized protein</fullName>
    </submittedName>
</protein>
<organism evidence="2">
    <name type="scientific">Picea sitchensis</name>
    <name type="common">Sitka spruce</name>
    <name type="synonym">Pinus sitchensis</name>
    <dbReference type="NCBI Taxonomy" id="3332"/>
    <lineage>
        <taxon>Eukaryota</taxon>
        <taxon>Viridiplantae</taxon>
        <taxon>Streptophyta</taxon>
        <taxon>Embryophyta</taxon>
        <taxon>Tracheophyta</taxon>
        <taxon>Spermatophyta</taxon>
        <taxon>Pinopsida</taxon>
        <taxon>Pinidae</taxon>
        <taxon>Conifers I</taxon>
        <taxon>Pinales</taxon>
        <taxon>Pinaceae</taxon>
        <taxon>Picea</taxon>
    </lineage>
</organism>
<dbReference type="EMBL" id="BT123215">
    <property type="protein sequence ID" value="ADE76550.1"/>
    <property type="molecule type" value="mRNA"/>
</dbReference>
<reference evidence="2" key="1">
    <citation type="submission" date="2010-04" db="EMBL/GenBank/DDBJ databases">
        <authorList>
            <person name="Reid K.E."/>
            <person name="Liao N."/>
            <person name="Chan S."/>
            <person name="Docking R."/>
            <person name="Taylor G."/>
            <person name="Moore R."/>
            <person name="Mayo M."/>
            <person name="Munro S."/>
            <person name="King J."/>
            <person name="Yanchuk A."/>
            <person name="Holt R."/>
            <person name="Jones S."/>
            <person name="Marra M."/>
            <person name="Ritland C.E."/>
            <person name="Ritland K."/>
            <person name="Bohlmann J."/>
        </authorList>
    </citation>
    <scope>NUCLEOTIDE SEQUENCE</scope>
    <source>
        <tissue evidence="2">Bud</tissue>
    </source>
</reference>
<feature type="region of interest" description="Disordered" evidence="1">
    <location>
        <begin position="82"/>
        <end position="135"/>
    </location>
</feature>
<feature type="compositionally biased region" description="Polar residues" evidence="1">
    <location>
        <begin position="124"/>
        <end position="135"/>
    </location>
</feature>
<evidence type="ECO:0000256" key="1">
    <source>
        <dbReference type="SAM" id="MobiDB-lite"/>
    </source>
</evidence>